<dbReference type="InterPro" id="IPR011737">
    <property type="entry name" value="CHP02206_TP0381"/>
</dbReference>
<feature type="transmembrane region" description="Helical" evidence="1">
    <location>
        <begin position="45"/>
        <end position="66"/>
    </location>
</feature>
<feature type="transmembrane region" description="Helical" evidence="1">
    <location>
        <begin position="72"/>
        <end position="93"/>
    </location>
</feature>
<accession>A0A323T7W3</accession>
<dbReference type="Pfam" id="PF14808">
    <property type="entry name" value="TMEM164"/>
    <property type="match status" value="1"/>
</dbReference>
<comment type="caution">
    <text evidence="2">The sequence shown here is derived from an EMBL/GenBank/DDBJ whole genome shotgun (WGS) entry which is preliminary data.</text>
</comment>
<feature type="transmembrane region" description="Helical" evidence="1">
    <location>
        <begin position="102"/>
        <end position="123"/>
    </location>
</feature>
<evidence type="ECO:0000313" key="2">
    <source>
        <dbReference type="EMBL" id="PYZ91992.1"/>
    </source>
</evidence>
<dbReference type="Proteomes" id="UP000248214">
    <property type="component" value="Unassembled WGS sequence"/>
</dbReference>
<keyword evidence="1" id="KW-1133">Transmembrane helix</keyword>
<evidence type="ECO:0000313" key="3">
    <source>
        <dbReference type="Proteomes" id="UP000248214"/>
    </source>
</evidence>
<dbReference type="RefSeq" id="WP_110611459.1">
    <property type="nucleotide sequence ID" value="NZ_PDOD01000005.1"/>
</dbReference>
<keyword evidence="3" id="KW-1185">Reference proteome</keyword>
<name>A0A323T7W3_9BACI</name>
<organism evidence="2 3">
    <name type="scientific">Salipaludibacillus keqinensis</name>
    <dbReference type="NCBI Taxonomy" id="2045207"/>
    <lineage>
        <taxon>Bacteria</taxon>
        <taxon>Bacillati</taxon>
        <taxon>Bacillota</taxon>
        <taxon>Bacilli</taxon>
        <taxon>Bacillales</taxon>
        <taxon>Bacillaceae</taxon>
    </lineage>
</organism>
<keyword evidence="1" id="KW-0812">Transmembrane</keyword>
<gene>
    <name evidence="2" type="ORF">CR194_17495</name>
</gene>
<proteinExistence type="predicted"/>
<evidence type="ECO:0000256" key="1">
    <source>
        <dbReference type="SAM" id="Phobius"/>
    </source>
</evidence>
<dbReference type="EMBL" id="PDOD01000005">
    <property type="protein sequence ID" value="PYZ91992.1"/>
    <property type="molecule type" value="Genomic_DNA"/>
</dbReference>
<keyword evidence="1" id="KW-0472">Membrane</keyword>
<feature type="transmembrane region" description="Helical" evidence="1">
    <location>
        <begin position="129"/>
        <end position="147"/>
    </location>
</feature>
<dbReference type="NCBIfam" id="TIGR02206">
    <property type="entry name" value="intg_mem_TP0381"/>
    <property type="match status" value="1"/>
</dbReference>
<reference evidence="2 3" key="1">
    <citation type="submission" date="2017-10" db="EMBL/GenBank/DDBJ databases">
        <title>Bacillus sp. nov., a halophilic bacterium isolated from a Keqin Lake.</title>
        <authorList>
            <person name="Wang H."/>
        </authorList>
    </citation>
    <scope>NUCLEOTIDE SEQUENCE [LARGE SCALE GENOMIC DNA]</scope>
    <source>
        <strain evidence="2 3">KQ-12</strain>
    </source>
</reference>
<sequence>MWFGGDSSAAPFTMFSFQHGIMIALLIGVTAALYKHRREETYRKWEISIGMSLIMMEVSYQTWLFYTGNWHVSHALPLELSNISVLLVILLLLTRNRLVFEIVFLVGISGALQAIITPVLSFGWPHFRFWHFFYTHLMVIWVVFYFLWYRHFPLTLWSVLKAMVFLNVLLPFIYFTNVMFEGNYWFIKRKPAGGSLLDFLGPHPWYILSMEVAAFVFFMILWILFGNKKRIT</sequence>
<dbReference type="AlphaFoldDB" id="A0A323T7W3"/>
<feature type="transmembrane region" description="Helical" evidence="1">
    <location>
        <begin position="205"/>
        <end position="225"/>
    </location>
</feature>
<feature type="transmembrane region" description="Helical" evidence="1">
    <location>
        <begin position="154"/>
        <end position="175"/>
    </location>
</feature>
<protein>
    <submittedName>
        <fullName evidence="2">TIGR02206 family membrane protein</fullName>
    </submittedName>
</protein>
<feature type="transmembrane region" description="Helical" evidence="1">
    <location>
        <begin position="12"/>
        <end position="33"/>
    </location>
</feature>
<dbReference type="OrthoDB" id="9813172at2"/>